<organism evidence="2 3">
    <name type="scientific">Parabacteroides faecalis</name>
    <dbReference type="NCBI Taxonomy" id="2924040"/>
    <lineage>
        <taxon>Bacteria</taxon>
        <taxon>Pseudomonadati</taxon>
        <taxon>Bacteroidota</taxon>
        <taxon>Bacteroidia</taxon>
        <taxon>Bacteroidales</taxon>
        <taxon>Tannerellaceae</taxon>
        <taxon>Parabacteroides</taxon>
    </lineage>
</organism>
<proteinExistence type="predicted"/>
<feature type="chain" id="PRO_5046782496" evidence="1">
    <location>
        <begin position="24"/>
        <end position="533"/>
    </location>
</feature>
<evidence type="ECO:0000313" key="3">
    <source>
        <dbReference type="Proteomes" id="UP001165444"/>
    </source>
</evidence>
<dbReference type="RefSeq" id="WP_243322902.1">
    <property type="nucleotide sequence ID" value="NZ_JAKZMM010000001.1"/>
</dbReference>
<sequence length="533" mass="57655">MKNFFTSVMAALFMAAPVGNLSAQTSQQLTKSQEEAIKKELLPVVFEQIKEQAGIDILGWATPKLNANTLSGIPVLESSNLLRAGETEVRVTPDSIISTLQGQKLKIVFKDQDAKYLPIKVLGDKQLVIDLPAEINVFVGEANFMNLYFNSELVEGGILGMLPSFSLDAKFTIADSDKMDLLSASLIQGKTSIDANFALSDQVKGLLGLASDMLPESIVSALKMDYLVQIDLSKLSMNPLGIPLSLYGFLGEQKIPMGDAFVNVDLAAMPMPIKSADITSYENGTANEWDRYTFALDQITEQDLVLGIDKYECEKDFSDAGKYSESTIITMSDYTKNITADTKSAISGIVTRVVNELANEGQASMYKMTIEQGNKHVENGLKTELEVEVAPYMSEDKKSAIAEIRINTYEDGTAIPMLIKATADLTGSKKIAVDVIQGETSFATAYFTSNIAGVITSNESVQVSDVKVIPTANAIRVLNADKASYQIYSITGAMMANGTIAGDAYISTANLAKGIYIVVVEANGVKQSVKFIR</sequence>
<comment type="caution">
    <text evidence="2">The sequence shown here is derived from an EMBL/GenBank/DDBJ whole genome shotgun (WGS) entry which is preliminary data.</text>
</comment>
<dbReference type="InterPro" id="IPR026444">
    <property type="entry name" value="Secre_tail"/>
</dbReference>
<dbReference type="Proteomes" id="UP001165444">
    <property type="component" value="Unassembled WGS sequence"/>
</dbReference>
<evidence type="ECO:0000313" key="2">
    <source>
        <dbReference type="EMBL" id="MCJ2379069.1"/>
    </source>
</evidence>
<evidence type="ECO:0000256" key="1">
    <source>
        <dbReference type="SAM" id="SignalP"/>
    </source>
</evidence>
<keyword evidence="3" id="KW-1185">Reference proteome</keyword>
<feature type="signal peptide" evidence="1">
    <location>
        <begin position="1"/>
        <end position="23"/>
    </location>
</feature>
<dbReference type="EMBL" id="JAKZMM010000001">
    <property type="protein sequence ID" value="MCJ2379069.1"/>
    <property type="molecule type" value="Genomic_DNA"/>
</dbReference>
<accession>A0ABT0BWB3</accession>
<keyword evidence="1" id="KW-0732">Signal</keyword>
<gene>
    <name evidence="2" type="ORF">MUN53_00275</name>
</gene>
<reference evidence="2 3" key="1">
    <citation type="submission" date="2022-03" db="EMBL/GenBank/DDBJ databases">
        <title>Parabacteroides sp. nov. isolated from swine feces.</title>
        <authorList>
            <person name="Bak J.E."/>
        </authorList>
    </citation>
    <scope>NUCLEOTIDE SEQUENCE [LARGE SCALE GENOMIC DNA]</scope>
    <source>
        <strain evidence="2 3">AGMB00274</strain>
    </source>
</reference>
<protein>
    <submittedName>
        <fullName evidence="2">T9SS type A sorting domain-containing protein</fullName>
    </submittedName>
</protein>
<name>A0ABT0BWB3_9BACT</name>
<dbReference type="NCBIfam" id="TIGR04183">
    <property type="entry name" value="Por_Secre_tail"/>
    <property type="match status" value="1"/>
</dbReference>